<proteinExistence type="predicted"/>
<name>A0ABU3Z9X2_9FIRM</name>
<sequence length="80" mass="9239">MLNSNDLLGMPWQLAKSRLQAAHIPFKVTIGDNFNRFFDVATDGYYVARVKEIQETWHILIYRPMINSDFGISAEVDYAN</sequence>
<keyword evidence="2" id="KW-1185">Reference proteome</keyword>
<evidence type="ECO:0000313" key="1">
    <source>
        <dbReference type="EMBL" id="MDV5088461.1"/>
    </source>
</evidence>
<dbReference type="Proteomes" id="UP001272515">
    <property type="component" value="Unassembled WGS sequence"/>
</dbReference>
<reference evidence="1 2" key="1">
    <citation type="submission" date="2023-10" db="EMBL/GenBank/DDBJ databases">
        <title>Veillonella sp. nov., isolated from a pig farm feces dump.</title>
        <authorList>
            <person name="Chang Y.-H."/>
        </authorList>
    </citation>
    <scope>NUCLEOTIDE SEQUENCE [LARGE SCALE GENOMIC DNA]</scope>
    <source>
        <strain evidence="1 2">YH-vei2233</strain>
    </source>
</reference>
<accession>A0ABU3Z9X2</accession>
<gene>
    <name evidence="1" type="ORF">RVY80_06335</name>
</gene>
<protein>
    <submittedName>
        <fullName evidence="1">Uncharacterized protein</fullName>
    </submittedName>
</protein>
<dbReference type="RefSeq" id="WP_295188029.1">
    <property type="nucleotide sequence ID" value="NZ_JAWJZA010000003.1"/>
</dbReference>
<evidence type="ECO:0000313" key="2">
    <source>
        <dbReference type="Proteomes" id="UP001272515"/>
    </source>
</evidence>
<organism evidence="1 2">
    <name type="scientific">Veillonella absiana</name>
    <dbReference type="NCBI Taxonomy" id="3079305"/>
    <lineage>
        <taxon>Bacteria</taxon>
        <taxon>Bacillati</taxon>
        <taxon>Bacillota</taxon>
        <taxon>Negativicutes</taxon>
        <taxon>Veillonellales</taxon>
        <taxon>Veillonellaceae</taxon>
        <taxon>Veillonella</taxon>
    </lineage>
</organism>
<dbReference type="EMBL" id="JAWJZB010000006">
    <property type="protein sequence ID" value="MDV5088461.1"/>
    <property type="molecule type" value="Genomic_DNA"/>
</dbReference>
<comment type="caution">
    <text evidence="1">The sequence shown here is derived from an EMBL/GenBank/DDBJ whole genome shotgun (WGS) entry which is preliminary data.</text>
</comment>